<sequence length="164" mass="18081">MNRLLTPLPIWLVLADMAYTFVINILQSFNLSQSQLPKDGLPVSPDIAFSGLQVAANGGMVLIIGFGLWTLLKLNRSVLQQQILPIGVFRTLGLVAVLAFSIPSLWQWAWALIKLAGVHNTIAFGSPRYLIIAICQPLVACLCLYRLTGWYRLHKHTAATTPAE</sequence>
<dbReference type="EMBL" id="MTBO01000029">
    <property type="protein sequence ID" value="OSI14811.1"/>
    <property type="molecule type" value="Genomic_DNA"/>
</dbReference>
<feature type="transmembrane region" description="Helical" evidence="1">
    <location>
        <begin position="47"/>
        <end position="71"/>
    </location>
</feature>
<organism evidence="2 3">
    <name type="scientific">Neisseria dentiae</name>
    <dbReference type="NCBI Taxonomy" id="194197"/>
    <lineage>
        <taxon>Bacteria</taxon>
        <taxon>Pseudomonadati</taxon>
        <taxon>Pseudomonadota</taxon>
        <taxon>Betaproteobacteria</taxon>
        <taxon>Neisseriales</taxon>
        <taxon>Neisseriaceae</taxon>
        <taxon>Neisseria</taxon>
    </lineage>
</organism>
<keyword evidence="3" id="KW-1185">Reference proteome</keyword>
<proteinExistence type="predicted"/>
<evidence type="ECO:0000313" key="3">
    <source>
        <dbReference type="Proteomes" id="UP000193118"/>
    </source>
</evidence>
<keyword evidence="1" id="KW-1133">Transmembrane helix</keyword>
<protein>
    <submittedName>
        <fullName evidence="2">Uncharacterized protein</fullName>
    </submittedName>
</protein>
<keyword evidence="1" id="KW-0812">Transmembrane</keyword>
<feature type="transmembrane region" description="Helical" evidence="1">
    <location>
        <begin position="129"/>
        <end position="147"/>
    </location>
</feature>
<evidence type="ECO:0000313" key="2">
    <source>
        <dbReference type="EMBL" id="OSI14811.1"/>
    </source>
</evidence>
<gene>
    <name evidence="2" type="ORF">BWD09_09650</name>
</gene>
<comment type="caution">
    <text evidence="2">The sequence shown here is derived from an EMBL/GenBank/DDBJ whole genome shotgun (WGS) entry which is preliminary data.</text>
</comment>
<dbReference type="GeneID" id="94581753"/>
<dbReference type="AlphaFoldDB" id="A0A1X3D512"/>
<keyword evidence="1" id="KW-0472">Membrane</keyword>
<dbReference type="RefSeq" id="WP_085366547.1">
    <property type="nucleotide sequence ID" value="NZ_CAUJPZ010000034.1"/>
</dbReference>
<name>A0A1X3D512_9NEIS</name>
<dbReference type="OrthoDB" id="8606854at2"/>
<accession>A0A1X3D512</accession>
<dbReference type="Proteomes" id="UP000193118">
    <property type="component" value="Unassembled WGS sequence"/>
</dbReference>
<evidence type="ECO:0000256" key="1">
    <source>
        <dbReference type="SAM" id="Phobius"/>
    </source>
</evidence>
<feature type="transmembrane region" description="Helical" evidence="1">
    <location>
        <begin position="83"/>
        <end position="109"/>
    </location>
</feature>
<reference evidence="3" key="1">
    <citation type="submission" date="2017-01" db="EMBL/GenBank/DDBJ databases">
        <authorList>
            <person name="Wolfgang W.J."/>
            <person name="Cole J."/>
            <person name="Wroblewski D."/>
            <person name="Mcginnis J."/>
            <person name="Musser K.A."/>
        </authorList>
    </citation>
    <scope>NUCLEOTIDE SEQUENCE [LARGE SCALE GENOMIC DNA]</scope>
    <source>
        <strain evidence="3">DSM 19151</strain>
    </source>
</reference>